<dbReference type="RefSeq" id="WP_010079249.1">
    <property type="nucleotide sequence ID" value="NC_012803.1"/>
</dbReference>
<dbReference type="EMBL" id="LS483396">
    <property type="protein sequence ID" value="SQG49074.1"/>
    <property type="molecule type" value="Genomic_DNA"/>
</dbReference>
<dbReference type="Proteomes" id="UP000248985">
    <property type="component" value="Chromosome 1"/>
</dbReference>
<gene>
    <name evidence="1" type="ordered locus">Mlut_05830</name>
    <name evidence="2" type="ORF">NCTC2665_01605</name>
</gene>
<evidence type="ECO:0000313" key="1">
    <source>
        <dbReference type="EMBL" id="ACS30120.1"/>
    </source>
</evidence>
<organism evidence="1 3">
    <name type="scientific">Micrococcus luteus (strain ATCC 4698 / DSM 20030 / JCM 1464 / CCM 169 / CCUG 5858 / IAM 1056 / NBRC 3333 / NCIMB 9278 / NCTC 2665 / VKM Ac-2230)</name>
    <name type="common">Micrococcus lysodeikticus</name>
    <dbReference type="NCBI Taxonomy" id="465515"/>
    <lineage>
        <taxon>Bacteria</taxon>
        <taxon>Bacillati</taxon>
        <taxon>Actinomycetota</taxon>
        <taxon>Actinomycetes</taxon>
        <taxon>Micrococcales</taxon>
        <taxon>Micrococcaceae</taxon>
        <taxon>Micrococcus</taxon>
    </lineage>
</organism>
<accession>C5C9G8</accession>
<dbReference type="AlphaFoldDB" id="C5C9G8"/>
<dbReference type="Proteomes" id="UP000000738">
    <property type="component" value="Chromosome"/>
</dbReference>
<reference evidence="2 4" key="3">
    <citation type="submission" date="2018-06" db="EMBL/GenBank/DDBJ databases">
        <authorList>
            <consortium name="Pathogen Informatics"/>
            <person name="Doyle S."/>
        </authorList>
    </citation>
    <scope>NUCLEOTIDE SEQUENCE [LARGE SCALE GENOMIC DNA]</scope>
    <source>
        <strain evidence="2 4">NCTC2665</strain>
    </source>
</reference>
<proteinExistence type="predicted"/>
<evidence type="ECO:0000313" key="4">
    <source>
        <dbReference type="Proteomes" id="UP000248985"/>
    </source>
</evidence>
<reference evidence="1" key="1">
    <citation type="submission" date="2009-05" db="EMBL/GenBank/DDBJ databases">
        <title>Complete sequence of Micrococcus luteus NCTC 2665.</title>
        <authorList>
            <consortium name="US DOE Joint Genome Institute"/>
            <person name="Lucas S."/>
            <person name="Copeland A."/>
            <person name="Lapidus A."/>
            <person name="Glavina del Rio T."/>
            <person name="Dalin E."/>
            <person name="Tice H."/>
            <person name="Bruce D."/>
            <person name="Goodwin L."/>
            <person name="Pitluck S."/>
            <person name="Lowry S."/>
            <person name="Larimer F."/>
            <person name="Land M."/>
            <person name="Hauser L."/>
            <person name="Kyrpides N."/>
            <person name="Lykidis A."/>
            <person name="Young M."/>
            <person name="Greenblatt C."/>
        </authorList>
    </citation>
    <scope>NUCLEOTIDE SEQUENCE</scope>
    <source>
        <strain evidence="1">NCTC 2665</strain>
    </source>
</reference>
<dbReference type="eggNOG" id="ENOG5032TDT">
    <property type="taxonomic scope" value="Bacteria"/>
</dbReference>
<dbReference type="EMBL" id="CP001628">
    <property type="protein sequence ID" value="ACS30120.1"/>
    <property type="molecule type" value="Genomic_DNA"/>
</dbReference>
<sequence>MTPVPPQEMIALRAHRPDRPTLAAHRRLVRAFGEDRVVVVADEASSPAQQWPAHVDVVRITPEALEQLGLSTDISDSGWRCGDYALSVLFAQRRVERAWLTEPDVAFSGQTPMEFTHRYAEDPADFVVHSMAPQNPGGFWYGTLTSRGFSGREWHSFFPLLRVSRAAVEAATALRREVQHVPSDLMHPNDETVVATAVAENGLSWTAMKDRDPAMFRRFSPGLRLPLPVLKALYRGPQVFHPVGRPDILKRRRRAEDVTSA</sequence>
<dbReference type="STRING" id="465515.Mlut_05830"/>
<evidence type="ECO:0000313" key="3">
    <source>
        <dbReference type="Proteomes" id="UP000000738"/>
    </source>
</evidence>
<dbReference type="KEGG" id="mlu:Mlut_05830"/>
<keyword evidence="3" id="KW-1185">Reference proteome</keyword>
<dbReference type="HOGENOM" id="CLU_1064817_0_0_11"/>
<protein>
    <submittedName>
        <fullName evidence="1">Uncharacterized protein</fullName>
    </submittedName>
</protein>
<dbReference type="EnsemblBacteria" id="ACS30120">
    <property type="protein sequence ID" value="ACS30120"/>
    <property type="gene ID" value="Mlut_05830"/>
</dbReference>
<name>C5C9G8_MICLC</name>
<reference evidence="3" key="2">
    <citation type="journal article" date="2010" name="J. Bacteriol.">
        <title>Genome sequence of the Fleming strain of Micrococcus luteus, a simple free-living actinobacterium.</title>
        <authorList>
            <person name="Young M."/>
            <person name="Artsatbanov V."/>
            <person name="Beller H.R."/>
            <person name="Chandra G."/>
            <person name="Chater K.F."/>
            <person name="Dover L.G."/>
            <person name="Goh E.B."/>
            <person name="Kahan T."/>
            <person name="Kaprelyants A.S."/>
            <person name="Kyrpides N."/>
            <person name="Lapidus A."/>
            <person name="Lowry S.R."/>
            <person name="Lykidis A."/>
            <person name="Mahillon J."/>
            <person name="Markowitz V."/>
            <person name="Mavromatis K."/>
            <person name="Mukamolova G.V."/>
            <person name="Oren A."/>
            <person name="Rokem J.S."/>
            <person name="Smith M.C."/>
            <person name="Young D.I."/>
            <person name="Greenblatt C.L."/>
        </authorList>
    </citation>
    <scope>NUCLEOTIDE SEQUENCE [LARGE SCALE GENOMIC DNA]</scope>
    <source>
        <strain evidence="3">ATCC 4698 / DSM 20030 / JCM 1464 / NBRC 3333 / NCIMB 9278 / NCTC 2665 / VKM Ac-2230</strain>
    </source>
</reference>
<evidence type="ECO:0000313" key="2">
    <source>
        <dbReference type="EMBL" id="SQG49074.1"/>
    </source>
</evidence>
<dbReference type="GeneID" id="93344758"/>
<dbReference type="PATRIC" id="fig|465515.4.peg.552"/>